<organism evidence="2">
    <name type="scientific">Trichuris suis</name>
    <name type="common">pig whipworm</name>
    <dbReference type="NCBI Taxonomy" id="68888"/>
    <lineage>
        <taxon>Eukaryota</taxon>
        <taxon>Metazoa</taxon>
        <taxon>Ecdysozoa</taxon>
        <taxon>Nematoda</taxon>
        <taxon>Enoplea</taxon>
        <taxon>Dorylaimia</taxon>
        <taxon>Trichinellida</taxon>
        <taxon>Trichuridae</taxon>
        <taxon>Trichuris</taxon>
    </lineage>
</organism>
<accession>A0A085N655</accession>
<evidence type="ECO:0000313" key="2">
    <source>
        <dbReference type="EMBL" id="KFD64951.1"/>
    </source>
</evidence>
<dbReference type="Proteomes" id="UP000030764">
    <property type="component" value="Unassembled WGS sequence"/>
</dbReference>
<reference evidence="2 3" key="1">
    <citation type="journal article" date="2014" name="Nat. Genet.">
        <title>Genome and transcriptome of the porcine whipworm Trichuris suis.</title>
        <authorList>
            <person name="Jex A.R."/>
            <person name="Nejsum P."/>
            <person name="Schwarz E.M."/>
            <person name="Hu L."/>
            <person name="Young N.D."/>
            <person name="Hall R.S."/>
            <person name="Korhonen P.K."/>
            <person name="Liao S."/>
            <person name="Thamsborg S."/>
            <person name="Xia J."/>
            <person name="Xu P."/>
            <person name="Wang S."/>
            <person name="Scheerlinck J.P."/>
            <person name="Hofmann A."/>
            <person name="Sternberg P.W."/>
            <person name="Wang J."/>
            <person name="Gasser R.B."/>
        </authorList>
    </citation>
    <scope>NUCLEOTIDE SEQUENCE [LARGE SCALE GENOMIC DNA]</scope>
    <source>
        <strain evidence="2">DCEP-RM93F</strain>
        <strain evidence="1">DCEP-RM93M</strain>
    </source>
</reference>
<dbReference type="EMBL" id="KL363223">
    <property type="protein sequence ID" value="KFD52806.1"/>
    <property type="molecule type" value="Genomic_DNA"/>
</dbReference>
<dbReference type="AlphaFoldDB" id="A0A085N655"/>
<dbReference type="Proteomes" id="UP000030758">
    <property type="component" value="Unassembled WGS sequence"/>
</dbReference>
<gene>
    <name evidence="1" type="ORF">M513_06297</name>
    <name evidence="2" type="ORF">M514_06297</name>
</gene>
<keyword evidence="3" id="KW-1185">Reference proteome</keyword>
<name>A0A085N655_9BILA</name>
<evidence type="ECO:0000313" key="3">
    <source>
        <dbReference type="Proteomes" id="UP000030764"/>
    </source>
</evidence>
<protein>
    <submittedName>
        <fullName evidence="2">Uncharacterized protein</fullName>
    </submittedName>
</protein>
<evidence type="ECO:0000313" key="1">
    <source>
        <dbReference type="EMBL" id="KFD52806.1"/>
    </source>
</evidence>
<sequence>MDEGEHEETTYVKSRTLSLTESTRFHSTDAQVLWKIFRWSKMYYCRLCSYKSEIKRCVTLHVQAVHHFGTKKSLQFVSDLNPTVVQPKEKSTHPFGEYSNAISAEIEALQRILKEAEDVMAARRNPTHCANRYAFPKCIGCLAYRCEMDSMEKIVKEMELIEKLKTIDKDGSTPLPCVIATPEQLTALENLRYSCLQLLVTLGFVSLHDEV</sequence>
<proteinExistence type="predicted"/>
<dbReference type="EMBL" id="KL367547">
    <property type="protein sequence ID" value="KFD64951.1"/>
    <property type="molecule type" value="Genomic_DNA"/>
</dbReference>